<organism evidence="2 3">
    <name type="scientific">Dryococelus australis</name>
    <dbReference type="NCBI Taxonomy" id="614101"/>
    <lineage>
        <taxon>Eukaryota</taxon>
        <taxon>Metazoa</taxon>
        <taxon>Ecdysozoa</taxon>
        <taxon>Arthropoda</taxon>
        <taxon>Hexapoda</taxon>
        <taxon>Insecta</taxon>
        <taxon>Pterygota</taxon>
        <taxon>Neoptera</taxon>
        <taxon>Polyneoptera</taxon>
        <taxon>Phasmatodea</taxon>
        <taxon>Verophasmatodea</taxon>
        <taxon>Anareolatae</taxon>
        <taxon>Phasmatidae</taxon>
        <taxon>Eurycanthinae</taxon>
        <taxon>Dryococelus</taxon>
    </lineage>
</organism>
<name>A0ABQ9H0L7_9NEOP</name>
<dbReference type="Proteomes" id="UP001159363">
    <property type="component" value="Chromosome 7"/>
</dbReference>
<evidence type="ECO:0000313" key="2">
    <source>
        <dbReference type="EMBL" id="KAJ8877748.1"/>
    </source>
</evidence>
<protein>
    <submittedName>
        <fullName evidence="2">Uncharacterized protein</fullName>
    </submittedName>
</protein>
<feature type="region of interest" description="Disordered" evidence="1">
    <location>
        <begin position="462"/>
        <end position="485"/>
    </location>
</feature>
<comment type="caution">
    <text evidence="2">The sequence shown here is derived from an EMBL/GenBank/DDBJ whole genome shotgun (WGS) entry which is preliminary data.</text>
</comment>
<proteinExistence type="predicted"/>
<gene>
    <name evidence="2" type="ORF">PR048_022203</name>
</gene>
<feature type="region of interest" description="Disordered" evidence="1">
    <location>
        <begin position="288"/>
        <end position="315"/>
    </location>
</feature>
<accession>A0ABQ9H0L7</accession>
<feature type="region of interest" description="Disordered" evidence="1">
    <location>
        <begin position="375"/>
        <end position="401"/>
    </location>
</feature>
<feature type="compositionally biased region" description="Basic residues" evidence="1">
    <location>
        <begin position="303"/>
        <end position="315"/>
    </location>
</feature>
<feature type="region of interest" description="Disordered" evidence="1">
    <location>
        <begin position="52"/>
        <end position="75"/>
    </location>
</feature>
<dbReference type="EMBL" id="JARBHB010000008">
    <property type="protein sequence ID" value="KAJ8877748.1"/>
    <property type="molecule type" value="Genomic_DNA"/>
</dbReference>
<evidence type="ECO:0000256" key="1">
    <source>
        <dbReference type="SAM" id="MobiDB-lite"/>
    </source>
</evidence>
<reference evidence="2 3" key="1">
    <citation type="submission" date="2023-02" db="EMBL/GenBank/DDBJ databases">
        <title>LHISI_Scaffold_Assembly.</title>
        <authorList>
            <person name="Stuart O.P."/>
            <person name="Cleave R."/>
            <person name="Magrath M.J.L."/>
            <person name="Mikheyev A.S."/>
        </authorList>
    </citation>
    <scope>NUCLEOTIDE SEQUENCE [LARGE SCALE GENOMIC DNA]</scope>
    <source>
        <strain evidence="2">Daus_M_001</strain>
        <tissue evidence="2">Leg muscle</tissue>
    </source>
</reference>
<sequence>MKFAVGMFTDKPWRQSRCARGAMNLKWVLDLKADCVDIDDWHIERVHQWSGQDAGTSKEKYGGEDGNTPRKPNGNVRQVSHHVKMEGWGPHLAENEYTPRMRAYSQQLIAKKPVTKIPPTGQRSGITIPNNAPIYASTRLGASCFLIRPATREYHVEWRAIYSGRSGQELIDDSAGINTMRFVWRHVQVRPSFEPRSPASERYALATSANTSIFFLTNLATPTQVPVFASRLLRDTRLNEAVVCSTAWSRPRAHAPVLARLMSDGIIRTPKTANRLYVRMRRWRASIPRTPGCTRRPNLHSSTSRRKHCTARRAHRSDETLGVRVTVVRIAPSLLDLGRGFPTRVQPTPNPQKCVIKSESNGECIPCWGARVRHSGSAQRDRGRRGGLRNRSSRLNGRANRVNDYRSLPLANPAVFQTALGAGRKKKRRFRSKRRVSNTMRVKRSENGAAGDPLMISTCKDPGATRPGIEPGLPRKSLNEQETKERVSEEIWTALDIEVLRADGVE</sequence>
<feature type="compositionally biased region" description="Basic residues" evidence="1">
    <location>
        <begin position="382"/>
        <end position="392"/>
    </location>
</feature>
<keyword evidence="3" id="KW-1185">Reference proteome</keyword>
<evidence type="ECO:0000313" key="3">
    <source>
        <dbReference type="Proteomes" id="UP001159363"/>
    </source>
</evidence>